<dbReference type="EMBL" id="JBHFFA010000007">
    <property type="protein sequence ID" value="KAL2612083.1"/>
    <property type="molecule type" value="Genomic_DNA"/>
</dbReference>
<name>A0ABD1XT02_9MARC</name>
<gene>
    <name evidence="1" type="ORF">R1flu_023775</name>
</gene>
<dbReference type="PANTHER" id="PTHR32379">
    <property type="entry name" value="GUANIDINOACETATE N-METHYLTRANSFERASE"/>
    <property type="match status" value="1"/>
</dbReference>
<proteinExistence type="predicted"/>
<evidence type="ECO:0000313" key="1">
    <source>
        <dbReference type="EMBL" id="KAL2612083.1"/>
    </source>
</evidence>
<dbReference type="AlphaFoldDB" id="A0ABD1XT02"/>
<comment type="caution">
    <text evidence="1">The sequence shown here is derived from an EMBL/GenBank/DDBJ whole genome shotgun (WGS) entry which is preliminary data.</text>
</comment>
<dbReference type="Proteomes" id="UP001605036">
    <property type="component" value="Unassembled WGS sequence"/>
</dbReference>
<reference evidence="1 2" key="1">
    <citation type="submission" date="2024-09" db="EMBL/GenBank/DDBJ databases">
        <title>Chromosome-scale assembly of Riccia fluitans.</title>
        <authorList>
            <person name="Paukszto L."/>
            <person name="Sawicki J."/>
            <person name="Karawczyk K."/>
            <person name="Piernik-Szablinska J."/>
            <person name="Szczecinska M."/>
            <person name="Mazdziarz M."/>
        </authorList>
    </citation>
    <scope>NUCLEOTIDE SEQUENCE [LARGE SCALE GENOMIC DNA]</scope>
    <source>
        <strain evidence="1">Rf_01</strain>
        <tissue evidence="1">Aerial parts of the thallus</tissue>
    </source>
</reference>
<keyword evidence="2" id="KW-1185">Reference proteome</keyword>
<accession>A0ABD1XT02</accession>
<organism evidence="1 2">
    <name type="scientific">Riccia fluitans</name>
    <dbReference type="NCBI Taxonomy" id="41844"/>
    <lineage>
        <taxon>Eukaryota</taxon>
        <taxon>Viridiplantae</taxon>
        <taxon>Streptophyta</taxon>
        <taxon>Embryophyta</taxon>
        <taxon>Marchantiophyta</taxon>
        <taxon>Marchantiopsida</taxon>
        <taxon>Marchantiidae</taxon>
        <taxon>Marchantiales</taxon>
        <taxon>Ricciaceae</taxon>
        <taxon>Riccia</taxon>
    </lineage>
</organism>
<evidence type="ECO:0000313" key="2">
    <source>
        <dbReference type="Proteomes" id="UP001605036"/>
    </source>
</evidence>
<sequence>MNCRREYTDTAPAPDQLQLVTEFQQTVSEEAKEQIVAHLANFGPNQCCRDCKQRLHSALNFLLIEPRGEHGVIHSHQLVLLMYSVDQKGDFDPQVIEAIRAYAASVANCRFRNIAAAFLGRYKLYLEERAEFSEGRLMDEESNAVMFEWENPLMAVHAKVVCSGGGDIGFGMGLVDTTIQSHDISSHTIIEAHPDVYTRMLATVSEQLHSRLLLARASVLKNKQPTNKGNPKGMVPSRVLTFTHFCLPTAEDSSTAPWYPTFEQ</sequence>
<dbReference type="Gene3D" id="3.40.50.150">
    <property type="entry name" value="Vaccinia Virus protein VP39"/>
    <property type="match status" value="1"/>
</dbReference>
<dbReference type="InterPro" id="IPR051038">
    <property type="entry name" value="RMT2/GAMT_Mtase"/>
</dbReference>
<dbReference type="InterPro" id="IPR029063">
    <property type="entry name" value="SAM-dependent_MTases_sf"/>
</dbReference>
<dbReference type="PANTHER" id="PTHR32379:SF1">
    <property type="entry name" value="GUANIDINOACETATE N-METHYLTRANSFERASE"/>
    <property type="match status" value="1"/>
</dbReference>
<protein>
    <submittedName>
        <fullName evidence="1">Uncharacterized protein</fullName>
    </submittedName>
</protein>